<dbReference type="PANTHER" id="PTHR13403:SF6">
    <property type="entry name" value="SNURPORTIN-1"/>
    <property type="match status" value="1"/>
</dbReference>
<protein>
    <recommendedName>
        <fullName evidence="5">Snurportin-1</fullName>
    </recommendedName>
</protein>
<evidence type="ECO:0000256" key="9">
    <source>
        <dbReference type="ARBA" id="ARBA00023242"/>
    </source>
</evidence>
<comment type="function">
    <text evidence="1">Functions as an U snRNP-specific nuclear import adapter. Involved in the trimethylguanosine (m3G)-cap-dependent nuclear import of U snRNPs. Binds specifically to the terminal m3G-cap U snRNAs.</text>
</comment>
<dbReference type="GO" id="GO:0061015">
    <property type="term" value="P:snRNA import into nucleus"/>
    <property type="evidence" value="ECO:0007669"/>
    <property type="project" value="InterPro"/>
</dbReference>
<feature type="compositionally biased region" description="Basic and acidic residues" evidence="10">
    <location>
        <begin position="210"/>
        <end position="224"/>
    </location>
</feature>
<sequence length="789" mass="86206">MSNHPSDTKDSANSRDSSHSFSPTNNTTTTTTTATTATVTTGASSTAPSTTASITGHHIFSNGSSSTKNTRHANGTTSLKIVPGNGSITLTESNLASPTVGAASTAMSSSPRAIMASTAGIATLETSTTSTMTMTASWTTMAPGRSAAAALVPIDTTPRHRLQHISMATVDALGDLLESTTVMSVPAPQEQRRKDSYKSNALINKTLKQSQEERRRQALAEQTKKRYQFTSHARKLAQFASGQHSDESSASEDEDEEDDNEEEEEEEESDNEQGGAPGEDHESKVPKTKKTKHKEKSSTKGKEEPDPIETILARRANHIKKHKRRLSSGEESETTSGTKRDNTFDALSPKKPRLQKYLPKVPKKKKKKDRNPFRDQLMIPEILADIPLDLDTNYYTVPLPIGHRCFVISADGKTTARLPSGQLLVAAFESCLPAGSSQYRGNRRSDYCILDCVYSSKTRTFWTLDIMCWRGHPVYECETEFRFWWLRGKLAEIESLQSKWMANQTKDWEHEQMKWRLKKQKQAKRRQEKAAAAAAAAAVATENATSLLAGMEIVGGETEKPTLKIQRTLESRHGQLPPGQDLEGDDDIDYNETGMDGIDLGSSSGAASTSTTTNTASRGEDPKTSTNQFWPIVFTPLPYFNASIDLVRLLAEAMYNSESSSSALIDEAVLPGPGDHNQADTTTGITGTLGTMALSGELATAASLFPAHDKAQKKRQEETLVYERAAGLVFFNKKTIYVLGMTPLCGWVSMEKIGDVFFCEEGGVGPVPGTRAVEGREVEMEDALERIRI</sequence>
<evidence type="ECO:0000256" key="1">
    <source>
        <dbReference type="ARBA" id="ARBA00003975"/>
    </source>
</evidence>
<dbReference type="OrthoDB" id="10003593at2759"/>
<dbReference type="EMBL" id="JAABOA010000902">
    <property type="protein sequence ID" value="KAF9582847.1"/>
    <property type="molecule type" value="Genomic_DNA"/>
</dbReference>
<feature type="domain" description="Snurportin-1 N-terminal" evidence="11">
    <location>
        <begin position="207"/>
        <end position="235"/>
    </location>
</feature>
<dbReference type="GO" id="GO:0003723">
    <property type="term" value="F:RNA binding"/>
    <property type="evidence" value="ECO:0007669"/>
    <property type="project" value="UniProtKB-KW"/>
</dbReference>
<evidence type="ECO:0000256" key="6">
    <source>
        <dbReference type="ARBA" id="ARBA00022448"/>
    </source>
</evidence>
<evidence type="ECO:0000256" key="3">
    <source>
        <dbReference type="ARBA" id="ARBA00004496"/>
    </source>
</evidence>
<keyword evidence="7" id="KW-0963">Cytoplasm</keyword>
<dbReference type="InterPro" id="IPR017336">
    <property type="entry name" value="Snurportin-1"/>
</dbReference>
<dbReference type="Proteomes" id="UP000780801">
    <property type="component" value="Unassembled WGS sequence"/>
</dbReference>
<dbReference type="InterPro" id="IPR047857">
    <property type="entry name" value="Snurportin1_C"/>
</dbReference>
<feature type="compositionally biased region" description="Low complexity" evidence="10">
    <location>
        <begin position="601"/>
        <end position="617"/>
    </location>
</feature>
<feature type="compositionally biased region" description="Acidic residues" evidence="10">
    <location>
        <begin position="249"/>
        <end position="271"/>
    </location>
</feature>
<evidence type="ECO:0000259" key="11">
    <source>
        <dbReference type="Pfam" id="PF11538"/>
    </source>
</evidence>
<comment type="subcellular location">
    <subcellularLocation>
        <location evidence="3">Cytoplasm</location>
    </subcellularLocation>
    <subcellularLocation>
        <location evidence="2">Nucleus</location>
    </subcellularLocation>
</comment>
<dbReference type="Pfam" id="PF11538">
    <property type="entry name" value="Snurportin1"/>
    <property type="match status" value="1"/>
</dbReference>
<evidence type="ECO:0000256" key="8">
    <source>
        <dbReference type="ARBA" id="ARBA00022884"/>
    </source>
</evidence>
<dbReference type="InterPro" id="IPR024721">
    <property type="entry name" value="Snurportin-1_N"/>
</dbReference>
<feature type="compositionally biased region" description="Low complexity" evidence="10">
    <location>
        <begin position="19"/>
        <end position="55"/>
    </location>
</feature>
<dbReference type="SUPFAM" id="SSF56091">
    <property type="entry name" value="DNA ligase/mRNA capping enzyme, catalytic domain"/>
    <property type="match status" value="1"/>
</dbReference>
<feature type="compositionally biased region" description="Basic and acidic residues" evidence="10">
    <location>
        <begin position="1"/>
        <end position="18"/>
    </location>
</feature>
<proteinExistence type="inferred from homology"/>
<keyword evidence="9" id="KW-0539">Nucleus</keyword>
<keyword evidence="14" id="KW-1185">Reference proteome</keyword>
<evidence type="ECO:0000256" key="7">
    <source>
        <dbReference type="ARBA" id="ARBA00022490"/>
    </source>
</evidence>
<keyword evidence="6" id="KW-0813">Transport</keyword>
<dbReference type="GO" id="GO:0005737">
    <property type="term" value="C:cytoplasm"/>
    <property type="evidence" value="ECO:0007669"/>
    <property type="project" value="UniProtKB-SubCell"/>
</dbReference>
<feature type="compositionally biased region" description="Basic residues" evidence="10">
    <location>
        <begin position="315"/>
        <end position="326"/>
    </location>
</feature>
<keyword evidence="8" id="KW-0694">RNA-binding</keyword>
<name>A0A9P6FW66_9FUNG</name>
<evidence type="ECO:0000256" key="10">
    <source>
        <dbReference type="SAM" id="MobiDB-lite"/>
    </source>
</evidence>
<feature type="region of interest" description="Disordered" evidence="10">
    <location>
        <begin position="570"/>
        <end position="626"/>
    </location>
</feature>
<dbReference type="Pfam" id="PF21974">
    <property type="entry name" value="SPN1_m3Gcap_bd"/>
    <property type="match status" value="1"/>
</dbReference>
<evidence type="ECO:0000256" key="4">
    <source>
        <dbReference type="ARBA" id="ARBA00007540"/>
    </source>
</evidence>
<dbReference type="AlphaFoldDB" id="A0A9P6FW66"/>
<feature type="compositionally biased region" description="Basic and acidic residues" evidence="10">
    <location>
        <begin position="296"/>
        <end position="305"/>
    </location>
</feature>
<feature type="domain" description="Snurportin-1 m3G cap-binding" evidence="12">
    <location>
        <begin position="376"/>
        <end position="505"/>
    </location>
</feature>
<accession>A0A9P6FW66</accession>
<evidence type="ECO:0000313" key="13">
    <source>
        <dbReference type="EMBL" id="KAF9582847.1"/>
    </source>
</evidence>
<dbReference type="CDD" id="cd09232">
    <property type="entry name" value="Snurportin-1_C"/>
    <property type="match status" value="1"/>
</dbReference>
<gene>
    <name evidence="13" type="ORF">BGW38_010684</name>
</gene>
<reference evidence="13" key="1">
    <citation type="journal article" date="2020" name="Fungal Divers.">
        <title>Resolving the Mortierellaceae phylogeny through synthesis of multi-gene phylogenetics and phylogenomics.</title>
        <authorList>
            <person name="Vandepol N."/>
            <person name="Liber J."/>
            <person name="Desiro A."/>
            <person name="Na H."/>
            <person name="Kennedy M."/>
            <person name="Barry K."/>
            <person name="Grigoriev I.V."/>
            <person name="Miller A.N."/>
            <person name="O'Donnell K."/>
            <person name="Stajich J.E."/>
            <person name="Bonito G."/>
        </authorList>
    </citation>
    <scope>NUCLEOTIDE SEQUENCE</scope>
    <source>
        <strain evidence="13">KOD1015</strain>
    </source>
</reference>
<comment type="similarity">
    <text evidence="4">Belongs to the snurportin family.</text>
</comment>
<comment type="caution">
    <text evidence="13">The sequence shown here is derived from an EMBL/GenBank/DDBJ whole genome shotgun (WGS) entry which is preliminary data.</text>
</comment>
<feature type="compositionally biased region" description="Polar residues" evidence="10">
    <location>
        <begin position="198"/>
        <end position="209"/>
    </location>
</feature>
<dbReference type="GO" id="GO:0005634">
    <property type="term" value="C:nucleus"/>
    <property type="evidence" value="ECO:0007669"/>
    <property type="project" value="UniProtKB-SubCell"/>
</dbReference>
<dbReference type="Gene3D" id="3.30.470.30">
    <property type="entry name" value="DNA ligase/mRNA capping enzyme"/>
    <property type="match status" value="1"/>
</dbReference>
<evidence type="ECO:0000256" key="5">
    <source>
        <dbReference type="ARBA" id="ARBA00016034"/>
    </source>
</evidence>
<feature type="compositionally biased region" description="Polar residues" evidence="10">
    <location>
        <begin position="61"/>
        <end position="79"/>
    </location>
</feature>
<feature type="region of interest" description="Disordered" evidence="10">
    <location>
        <begin position="1"/>
        <end position="80"/>
    </location>
</feature>
<organism evidence="13 14">
    <name type="scientific">Lunasporangiospora selenospora</name>
    <dbReference type="NCBI Taxonomy" id="979761"/>
    <lineage>
        <taxon>Eukaryota</taxon>
        <taxon>Fungi</taxon>
        <taxon>Fungi incertae sedis</taxon>
        <taxon>Mucoromycota</taxon>
        <taxon>Mortierellomycotina</taxon>
        <taxon>Mortierellomycetes</taxon>
        <taxon>Mortierellales</taxon>
        <taxon>Mortierellaceae</taxon>
        <taxon>Lunasporangiospora</taxon>
    </lineage>
</organism>
<feature type="compositionally biased region" description="Basic residues" evidence="10">
    <location>
        <begin position="286"/>
        <end position="295"/>
    </location>
</feature>
<feature type="region of interest" description="Disordered" evidence="10">
    <location>
        <begin position="186"/>
        <end position="372"/>
    </location>
</feature>
<dbReference type="PANTHER" id="PTHR13403">
    <property type="entry name" value="SNURPORTIN1 RNUT1 PROTEIN RNA, U TRANSPORTER 1"/>
    <property type="match status" value="1"/>
</dbReference>
<evidence type="ECO:0000259" key="12">
    <source>
        <dbReference type="Pfam" id="PF21974"/>
    </source>
</evidence>
<evidence type="ECO:0000313" key="14">
    <source>
        <dbReference type="Proteomes" id="UP000780801"/>
    </source>
</evidence>
<evidence type="ECO:0000256" key="2">
    <source>
        <dbReference type="ARBA" id="ARBA00004123"/>
    </source>
</evidence>